<name>A0ABU1X247_SPHXE</name>
<evidence type="ECO:0000313" key="2">
    <source>
        <dbReference type="Proteomes" id="UP001267638"/>
    </source>
</evidence>
<dbReference type="RefSeq" id="WP_310225097.1">
    <property type="nucleotide sequence ID" value="NZ_JAVDWV010000010.1"/>
</dbReference>
<proteinExistence type="predicted"/>
<protein>
    <recommendedName>
        <fullName evidence="3">Ribosomal subunit interface protein</fullName>
    </recommendedName>
</protein>
<dbReference type="SUPFAM" id="SSF69754">
    <property type="entry name" value="Ribosome binding protein Y (YfiA homologue)"/>
    <property type="match status" value="1"/>
</dbReference>
<dbReference type="Proteomes" id="UP001267638">
    <property type="component" value="Unassembled WGS sequence"/>
</dbReference>
<accession>A0ABU1X247</accession>
<dbReference type="EMBL" id="JAVDWV010000010">
    <property type="protein sequence ID" value="MDR7155636.1"/>
    <property type="molecule type" value="Genomic_DNA"/>
</dbReference>
<dbReference type="InterPro" id="IPR036567">
    <property type="entry name" value="RHF-like"/>
</dbReference>
<sequence length="106" mass="11735">MQVQVNSDNAVKIGADAIGDTETRVRERLDRFASRLTRVEVHLRDHDGPDTQTEDGLEAMIEVRPAGQQPLSASHRARRVEEAVTGALSKVTSRLDTTFGKQRHSS</sequence>
<evidence type="ECO:0000313" key="1">
    <source>
        <dbReference type="EMBL" id="MDR7155636.1"/>
    </source>
</evidence>
<dbReference type="Gene3D" id="3.30.160.100">
    <property type="entry name" value="Ribosome hibernation promotion factor-like"/>
    <property type="match status" value="1"/>
</dbReference>
<gene>
    <name evidence="1" type="ORF">J2W40_002468</name>
</gene>
<reference evidence="1 2" key="1">
    <citation type="submission" date="2023-07" db="EMBL/GenBank/DDBJ databases">
        <title>Sorghum-associated microbial communities from plants grown in Nebraska, USA.</title>
        <authorList>
            <person name="Schachtman D."/>
        </authorList>
    </citation>
    <scope>NUCLEOTIDE SEQUENCE [LARGE SCALE GENOMIC DNA]</scope>
    <source>
        <strain evidence="1 2">4256</strain>
    </source>
</reference>
<evidence type="ECO:0008006" key="3">
    <source>
        <dbReference type="Google" id="ProtNLM"/>
    </source>
</evidence>
<comment type="caution">
    <text evidence="1">The sequence shown here is derived from an EMBL/GenBank/DDBJ whole genome shotgun (WGS) entry which is preliminary data.</text>
</comment>
<keyword evidence="2" id="KW-1185">Reference proteome</keyword>
<organism evidence="1 2">
    <name type="scientific">Sphingobium xenophagum</name>
    <dbReference type="NCBI Taxonomy" id="121428"/>
    <lineage>
        <taxon>Bacteria</taxon>
        <taxon>Pseudomonadati</taxon>
        <taxon>Pseudomonadota</taxon>
        <taxon>Alphaproteobacteria</taxon>
        <taxon>Sphingomonadales</taxon>
        <taxon>Sphingomonadaceae</taxon>
        <taxon>Sphingobium</taxon>
    </lineage>
</organism>